<feature type="binding site" evidence="5">
    <location>
        <begin position="83"/>
        <end position="85"/>
    </location>
    <ligand>
        <name>FMN</name>
        <dbReference type="ChEBI" id="CHEBI:58210"/>
    </ligand>
</feature>
<dbReference type="NCBIfam" id="NF002999">
    <property type="entry name" value="PRK03767.1"/>
    <property type="match status" value="1"/>
</dbReference>
<dbReference type="GO" id="GO:0010181">
    <property type="term" value="F:FMN binding"/>
    <property type="evidence" value="ECO:0007669"/>
    <property type="project" value="InterPro"/>
</dbReference>
<dbReference type="GO" id="GO:0051287">
    <property type="term" value="F:NAD binding"/>
    <property type="evidence" value="ECO:0007669"/>
    <property type="project" value="UniProtKB-UniRule"/>
</dbReference>
<gene>
    <name evidence="7" type="primary">wrbA</name>
    <name evidence="7" type="ORF">FXF49_08915</name>
</gene>
<dbReference type="GO" id="GO:0050136">
    <property type="term" value="F:NADH dehydrogenase (quinone) (non-electrogenic) activity"/>
    <property type="evidence" value="ECO:0007669"/>
    <property type="project" value="RHEA"/>
</dbReference>
<dbReference type="HAMAP" id="MF_01017">
    <property type="entry name" value="NQOR"/>
    <property type="match status" value="1"/>
</dbReference>
<accession>A0A5D0MMU3</accession>
<comment type="catalytic activity">
    <reaction evidence="5">
        <text>a quinone + NADH + H(+) = a quinol + NAD(+)</text>
        <dbReference type="Rhea" id="RHEA:46160"/>
        <dbReference type="ChEBI" id="CHEBI:15378"/>
        <dbReference type="ChEBI" id="CHEBI:24646"/>
        <dbReference type="ChEBI" id="CHEBI:57540"/>
        <dbReference type="ChEBI" id="CHEBI:57945"/>
        <dbReference type="ChEBI" id="CHEBI:132124"/>
        <dbReference type="EC" id="1.6.5.2"/>
    </reaction>
</comment>
<feature type="binding site" evidence="5">
    <location>
        <position position="12"/>
    </location>
    <ligand>
        <name>NAD(+)</name>
        <dbReference type="ChEBI" id="CHEBI:57540"/>
    </ligand>
</feature>
<dbReference type="PANTHER" id="PTHR30546">
    <property type="entry name" value="FLAVODOXIN-RELATED PROTEIN WRBA-RELATED"/>
    <property type="match status" value="1"/>
</dbReference>
<dbReference type="GO" id="GO:0050660">
    <property type="term" value="F:flavin adenine dinucleotide binding"/>
    <property type="evidence" value="ECO:0007669"/>
    <property type="project" value="UniProtKB-UniRule"/>
</dbReference>
<evidence type="ECO:0000256" key="4">
    <source>
        <dbReference type="ARBA" id="ARBA00023002"/>
    </source>
</evidence>
<dbReference type="SUPFAM" id="SSF52218">
    <property type="entry name" value="Flavoproteins"/>
    <property type="match status" value="1"/>
</dbReference>
<comment type="catalytic activity">
    <reaction evidence="5">
        <text>a quinone + NADPH + H(+) = a quinol + NADP(+)</text>
        <dbReference type="Rhea" id="RHEA:46164"/>
        <dbReference type="ChEBI" id="CHEBI:15378"/>
        <dbReference type="ChEBI" id="CHEBI:24646"/>
        <dbReference type="ChEBI" id="CHEBI:57783"/>
        <dbReference type="ChEBI" id="CHEBI:58349"/>
        <dbReference type="ChEBI" id="CHEBI:132124"/>
        <dbReference type="EC" id="1.6.5.2"/>
    </reaction>
</comment>
<dbReference type="InterPro" id="IPR029039">
    <property type="entry name" value="Flavoprotein-like_sf"/>
</dbReference>
<dbReference type="InterPro" id="IPR037513">
    <property type="entry name" value="NQO"/>
</dbReference>
<proteinExistence type="inferred from homology"/>
<keyword evidence="3 5" id="KW-0288">FMN</keyword>
<keyword evidence="4 5" id="KW-0560">Oxidoreductase</keyword>
<feature type="binding site" evidence="5">
    <location>
        <begin position="10"/>
        <end position="15"/>
    </location>
    <ligand>
        <name>FMN</name>
        <dbReference type="ChEBI" id="CHEBI:58210"/>
    </ligand>
</feature>
<dbReference type="AlphaFoldDB" id="A0A5D0MMU3"/>
<evidence type="ECO:0000259" key="6">
    <source>
        <dbReference type="PROSITE" id="PS50902"/>
    </source>
</evidence>
<dbReference type="EMBL" id="VSIV01000232">
    <property type="protein sequence ID" value="TYB32933.1"/>
    <property type="molecule type" value="Genomic_DNA"/>
</dbReference>
<dbReference type="EC" id="1.6.5.2" evidence="5"/>
<evidence type="ECO:0000256" key="3">
    <source>
        <dbReference type="ARBA" id="ARBA00022643"/>
    </source>
</evidence>
<dbReference type="NCBIfam" id="TIGR01755">
    <property type="entry name" value="flav_wrbA"/>
    <property type="match status" value="1"/>
</dbReference>
<comment type="caution">
    <text evidence="7">The sequence shown here is derived from an EMBL/GenBank/DDBJ whole genome shotgun (WGS) entry which is preliminary data.</text>
</comment>
<comment type="caution">
    <text evidence="5">Lacks conserved residue(s) required for the propagation of feature annotation.</text>
</comment>
<dbReference type="PANTHER" id="PTHR30546:SF23">
    <property type="entry name" value="FLAVOPROTEIN-LIKE PROTEIN YCP4-RELATED"/>
    <property type="match status" value="1"/>
</dbReference>
<keyword evidence="2 5" id="KW-0285">Flavoprotein</keyword>
<protein>
    <recommendedName>
        <fullName evidence="5">NAD(P)H dehydrogenase (quinone)</fullName>
        <ecNumber evidence="5">1.6.5.2</ecNumber>
    </recommendedName>
    <alternativeName>
        <fullName evidence="5">NAD(P)H:quinone oxidoreductase</fullName>
        <shortName evidence="5">NQO</shortName>
    </alternativeName>
</protein>
<sequence>MTTVYVVFYSLYGHVYRMAEEVVKGVKEVENVDVKLFQVPELMSKEQIEGAGAKEVKESFAHVPVIEPAMLAEADGIIFGTPTRYGNMASQMKNFLDQTGGLWMNGTLVGKVGSVFTSTATQHGGQETTLTSFHTVLFHHGMIVAGVPYTCGELMNMNEITGGAPYGATTLANTDGSRQPTANELTIARFQGKRVADITKKLFT</sequence>
<feature type="binding site" evidence="5">
    <location>
        <position position="103"/>
    </location>
    <ligand>
        <name>substrate</name>
    </ligand>
</feature>
<evidence type="ECO:0000313" key="7">
    <source>
        <dbReference type="EMBL" id="TYB32933.1"/>
    </source>
</evidence>
<evidence type="ECO:0000256" key="1">
    <source>
        <dbReference type="ARBA" id="ARBA00006961"/>
    </source>
</evidence>
<dbReference type="InterPro" id="IPR005025">
    <property type="entry name" value="FMN_Rdtase-like_dom"/>
</dbReference>
<evidence type="ECO:0000256" key="5">
    <source>
        <dbReference type="HAMAP-Rule" id="MF_01017"/>
    </source>
</evidence>
<feature type="binding site" evidence="5">
    <location>
        <position position="139"/>
    </location>
    <ligand>
        <name>FMN</name>
        <dbReference type="ChEBI" id="CHEBI:58210"/>
    </ligand>
</feature>
<keyword evidence="5" id="KW-0520">NAD</keyword>
<evidence type="ECO:0000256" key="2">
    <source>
        <dbReference type="ARBA" id="ARBA00022630"/>
    </source>
</evidence>
<dbReference type="RefSeq" id="WP_303701558.1">
    <property type="nucleotide sequence ID" value="NZ_VSIV01000232.1"/>
</dbReference>
<dbReference type="InterPro" id="IPR008254">
    <property type="entry name" value="Flavodoxin/NO_synth"/>
</dbReference>
<keyword evidence="5" id="KW-0547">Nucleotide-binding</keyword>
<dbReference type="PROSITE" id="PS50902">
    <property type="entry name" value="FLAVODOXIN_LIKE"/>
    <property type="match status" value="1"/>
</dbReference>
<dbReference type="Gene3D" id="3.40.50.360">
    <property type="match status" value="1"/>
</dbReference>
<name>A0A5D0MMU3_FLESI</name>
<dbReference type="Proteomes" id="UP000323337">
    <property type="component" value="Unassembled WGS sequence"/>
</dbReference>
<organism evidence="7 8">
    <name type="scientific">Flexistipes sinusarabici</name>
    <dbReference type="NCBI Taxonomy" id="2352"/>
    <lineage>
        <taxon>Bacteria</taxon>
        <taxon>Pseudomonadati</taxon>
        <taxon>Deferribacterota</taxon>
        <taxon>Deferribacteres</taxon>
        <taxon>Deferribacterales</taxon>
        <taxon>Flexistipitaceae</taxon>
        <taxon>Flexistipes</taxon>
    </lineage>
</organism>
<dbReference type="FunFam" id="3.40.50.360:FF:000001">
    <property type="entry name" value="NAD(P)H dehydrogenase (Quinone) FQR1-like"/>
    <property type="match status" value="1"/>
</dbReference>
<feature type="domain" description="Flavodoxin-like" evidence="6">
    <location>
        <begin position="4"/>
        <end position="195"/>
    </location>
</feature>
<dbReference type="GO" id="GO:0050661">
    <property type="term" value="F:NADP binding"/>
    <property type="evidence" value="ECO:0007669"/>
    <property type="project" value="UniProtKB-UniRule"/>
</dbReference>
<dbReference type="InterPro" id="IPR010089">
    <property type="entry name" value="Flavoprotein_WrbA-like"/>
</dbReference>
<reference evidence="7 8" key="1">
    <citation type="submission" date="2019-08" db="EMBL/GenBank/DDBJ databases">
        <title>Genomic characterization of a novel candidate phylum (ARYD3) from a high temperature, high salinity tertiary oil reservoir in north central Oklahoma, USA.</title>
        <authorList>
            <person name="Youssef N.H."/>
            <person name="Yadav A."/>
            <person name="Elshahed M.S."/>
        </authorList>
    </citation>
    <scope>NUCLEOTIDE SEQUENCE [LARGE SCALE GENOMIC DNA]</scope>
    <source>
        <strain evidence="7">ARYD1</strain>
    </source>
</reference>
<evidence type="ECO:0000313" key="8">
    <source>
        <dbReference type="Proteomes" id="UP000323337"/>
    </source>
</evidence>
<comment type="similarity">
    <text evidence="1 5">Belongs to the WrbA family.</text>
</comment>
<keyword evidence="5" id="KW-0521">NADP</keyword>
<dbReference type="Pfam" id="PF03358">
    <property type="entry name" value="FMN_red"/>
    <property type="match status" value="1"/>
</dbReference>
<dbReference type="GO" id="GO:0008753">
    <property type="term" value="F:NADPH dehydrogenase (quinone) activity"/>
    <property type="evidence" value="ECO:0007669"/>
    <property type="project" value="RHEA"/>
</dbReference>
<dbReference type="GO" id="GO:0016020">
    <property type="term" value="C:membrane"/>
    <property type="evidence" value="ECO:0007669"/>
    <property type="project" value="TreeGrafter"/>
</dbReference>
<comment type="cofactor">
    <cofactor evidence="5">
        <name>FMN</name>
        <dbReference type="ChEBI" id="CHEBI:58210"/>
    </cofactor>
    <text evidence="5">Binds 1 FMN per monomer.</text>
</comment>